<sequence length="216" mass="24574">MPGLLLPLFAVASVHFFVPSTAENVFKLPLFFVPPLTGVQLQQKLDKPRPSPNFWCRTHSDWSTLWIDPSILVPGEFSCAVENLKVIYSPRTNLSHSVDGVTVRPTHGFEILNPLAPLVFELERLGWQWGRQIQAYIYDWRLSPNDWANARDYGWAELKQSIEELRELNGGRRVILAGISMGSTYINAFLNSMVTEEWKALHIAGFFSISGKMRQT</sequence>
<dbReference type="SUPFAM" id="SSF53474">
    <property type="entry name" value="alpha/beta-Hydrolases"/>
    <property type="match status" value="1"/>
</dbReference>
<dbReference type="InterPro" id="IPR003386">
    <property type="entry name" value="LACT/PDAT_acylTrfase"/>
</dbReference>
<name>A0ABQ7G0Z6_DUNSA</name>
<dbReference type="EMBL" id="MU070330">
    <property type="protein sequence ID" value="KAF5828275.1"/>
    <property type="molecule type" value="Genomic_DNA"/>
</dbReference>
<gene>
    <name evidence="2" type="ORF">DUNSADRAFT_17869</name>
</gene>
<keyword evidence="2" id="KW-0012">Acyltransferase</keyword>
<evidence type="ECO:0000313" key="2">
    <source>
        <dbReference type="EMBL" id="KAF5828275.1"/>
    </source>
</evidence>
<accession>A0ABQ7G0Z6</accession>
<comment type="caution">
    <text evidence="2">The sequence shown here is derived from an EMBL/GenBank/DDBJ whole genome shotgun (WGS) entry which is preliminary data.</text>
</comment>
<proteinExistence type="predicted"/>
<evidence type="ECO:0000313" key="3">
    <source>
        <dbReference type="Proteomes" id="UP000815325"/>
    </source>
</evidence>
<feature type="signal peptide" evidence="1">
    <location>
        <begin position="1"/>
        <end position="22"/>
    </location>
</feature>
<keyword evidence="1" id="KW-0732">Signal</keyword>
<keyword evidence="3" id="KW-1185">Reference proteome</keyword>
<dbReference type="InterPro" id="IPR029058">
    <property type="entry name" value="AB_hydrolase_fold"/>
</dbReference>
<feature type="chain" id="PRO_5045316725" evidence="1">
    <location>
        <begin position="23"/>
        <end position="216"/>
    </location>
</feature>
<dbReference type="PANTHER" id="PTHR11440">
    <property type="entry name" value="LECITHIN-CHOLESTEROL ACYLTRANSFERASE-RELATED"/>
    <property type="match status" value="1"/>
</dbReference>
<protein>
    <submittedName>
        <fullName evidence="2">Lecithin:cholesterol acyltransferase-domain-containing protein</fullName>
    </submittedName>
</protein>
<dbReference type="Proteomes" id="UP000815325">
    <property type="component" value="Unassembled WGS sequence"/>
</dbReference>
<keyword evidence="2" id="KW-0808">Transferase</keyword>
<reference evidence="2" key="1">
    <citation type="submission" date="2017-08" db="EMBL/GenBank/DDBJ databases">
        <authorList>
            <person name="Polle J.E."/>
            <person name="Barry K."/>
            <person name="Cushman J."/>
            <person name="Schmutz J."/>
            <person name="Tran D."/>
            <person name="Hathwaick L.T."/>
            <person name="Yim W.C."/>
            <person name="Jenkins J."/>
            <person name="Mckie-Krisberg Z.M."/>
            <person name="Prochnik S."/>
            <person name="Lindquist E."/>
            <person name="Dockter R.B."/>
            <person name="Adam C."/>
            <person name="Molina H."/>
            <person name="Bunkerborg J."/>
            <person name="Jin E."/>
            <person name="Buchheim M."/>
            <person name="Magnuson J."/>
        </authorList>
    </citation>
    <scope>NUCLEOTIDE SEQUENCE</scope>
    <source>
        <strain evidence="2">CCAP 19/18</strain>
    </source>
</reference>
<dbReference type="Pfam" id="PF02450">
    <property type="entry name" value="LCAT"/>
    <property type="match status" value="1"/>
</dbReference>
<dbReference type="Gene3D" id="3.40.50.1820">
    <property type="entry name" value="alpha/beta hydrolase"/>
    <property type="match status" value="1"/>
</dbReference>
<organism evidence="2 3">
    <name type="scientific">Dunaliella salina</name>
    <name type="common">Green alga</name>
    <name type="synonym">Protococcus salinus</name>
    <dbReference type="NCBI Taxonomy" id="3046"/>
    <lineage>
        <taxon>Eukaryota</taxon>
        <taxon>Viridiplantae</taxon>
        <taxon>Chlorophyta</taxon>
        <taxon>core chlorophytes</taxon>
        <taxon>Chlorophyceae</taxon>
        <taxon>CS clade</taxon>
        <taxon>Chlamydomonadales</taxon>
        <taxon>Dunaliellaceae</taxon>
        <taxon>Dunaliella</taxon>
    </lineage>
</organism>
<dbReference type="GO" id="GO:0016746">
    <property type="term" value="F:acyltransferase activity"/>
    <property type="evidence" value="ECO:0007669"/>
    <property type="project" value="UniProtKB-KW"/>
</dbReference>
<evidence type="ECO:0000256" key="1">
    <source>
        <dbReference type="SAM" id="SignalP"/>
    </source>
</evidence>